<dbReference type="Proteomes" id="UP001497516">
    <property type="component" value="Chromosome 1"/>
</dbReference>
<gene>
    <name evidence="1" type="ORF">LTRI10_LOCUS5549</name>
</gene>
<organism evidence="1 2">
    <name type="scientific">Linum trigynum</name>
    <dbReference type="NCBI Taxonomy" id="586398"/>
    <lineage>
        <taxon>Eukaryota</taxon>
        <taxon>Viridiplantae</taxon>
        <taxon>Streptophyta</taxon>
        <taxon>Embryophyta</taxon>
        <taxon>Tracheophyta</taxon>
        <taxon>Spermatophyta</taxon>
        <taxon>Magnoliopsida</taxon>
        <taxon>eudicotyledons</taxon>
        <taxon>Gunneridae</taxon>
        <taxon>Pentapetalae</taxon>
        <taxon>rosids</taxon>
        <taxon>fabids</taxon>
        <taxon>Malpighiales</taxon>
        <taxon>Linaceae</taxon>
        <taxon>Linum</taxon>
    </lineage>
</organism>
<dbReference type="AlphaFoldDB" id="A0AAV2CMZ4"/>
<proteinExistence type="predicted"/>
<accession>A0AAV2CMZ4</accession>
<evidence type="ECO:0000313" key="1">
    <source>
        <dbReference type="EMBL" id="CAL1357957.1"/>
    </source>
</evidence>
<sequence>MYLVVQWPPAMCRFKTCHPRPLAAWWVDAPENLLQVGGGGVVTPLSLTQTTEGVTPCFTSTVATSPILGSSPAFIPESVRSFKVLTWCLTNQATRGRGWQVLKWHIAGGHCTTRCINFTTFARL</sequence>
<evidence type="ECO:0000313" key="2">
    <source>
        <dbReference type="Proteomes" id="UP001497516"/>
    </source>
</evidence>
<protein>
    <submittedName>
        <fullName evidence="1">Uncharacterized protein</fullName>
    </submittedName>
</protein>
<dbReference type="EMBL" id="OZ034813">
    <property type="protein sequence ID" value="CAL1357957.1"/>
    <property type="molecule type" value="Genomic_DNA"/>
</dbReference>
<keyword evidence="2" id="KW-1185">Reference proteome</keyword>
<reference evidence="1 2" key="1">
    <citation type="submission" date="2024-04" db="EMBL/GenBank/DDBJ databases">
        <authorList>
            <person name="Fracassetti M."/>
        </authorList>
    </citation>
    <scope>NUCLEOTIDE SEQUENCE [LARGE SCALE GENOMIC DNA]</scope>
</reference>
<name>A0AAV2CMZ4_9ROSI</name>